<accession>A0ACC3MT19</accession>
<dbReference type="EMBL" id="JAUTXU010000161">
    <property type="protein sequence ID" value="KAK3702452.1"/>
    <property type="molecule type" value="Genomic_DNA"/>
</dbReference>
<proteinExistence type="predicted"/>
<protein>
    <submittedName>
        <fullName evidence="1">Uncharacterized protein</fullName>
    </submittedName>
</protein>
<name>A0ACC3MT19_9PEZI</name>
<reference evidence="1" key="1">
    <citation type="submission" date="2023-07" db="EMBL/GenBank/DDBJ databases">
        <title>Black Yeasts Isolated from many extreme environments.</title>
        <authorList>
            <person name="Coleine C."/>
            <person name="Stajich J.E."/>
            <person name="Selbmann L."/>
        </authorList>
    </citation>
    <scope>NUCLEOTIDE SEQUENCE</scope>
    <source>
        <strain evidence="1">CCFEE 5714</strain>
    </source>
</reference>
<dbReference type="Proteomes" id="UP001281147">
    <property type="component" value="Unassembled WGS sequence"/>
</dbReference>
<sequence length="97" mass="10534">QSYHDRCDKHLCPLLTRSSSTLLGTSTSGTPAREFEIQIWVAVPTAQGQKGCNHYSNYSRSSSDNVGYVELRKGAIGHVAHRKDAVGYVALLKDAVG</sequence>
<gene>
    <name evidence="1" type="ORF">LTR37_014918</name>
</gene>
<evidence type="ECO:0000313" key="2">
    <source>
        <dbReference type="Proteomes" id="UP001281147"/>
    </source>
</evidence>
<comment type="caution">
    <text evidence="1">The sequence shown here is derived from an EMBL/GenBank/DDBJ whole genome shotgun (WGS) entry which is preliminary data.</text>
</comment>
<organism evidence="1 2">
    <name type="scientific">Vermiconidia calcicola</name>
    <dbReference type="NCBI Taxonomy" id="1690605"/>
    <lineage>
        <taxon>Eukaryota</taxon>
        <taxon>Fungi</taxon>
        <taxon>Dikarya</taxon>
        <taxon>Ascomycota</taxon>
        <taxon>Pezizomycotina</taxon>
        <taxon>Dothideomycetes</taxon>
        <taxon>Dothideomycetidae</taxon>
        <taxon>Mycosphaerellales</taxon>
        <taxon>Extremaceae</taxon>
        <taxon>Vermiconidia</taxon>
    </lineage>
</organism>
<feature type="non-terminal residue" evidence="1">
    <location>
        <position position="1"/>
    </location>
</feature>
<keyword evidence="2" id="KW-1185">Reference proteome</keyword>
<evidence type="ECO:0000313" key="1">
    <source>
        <dbReference type="EMBL" id="KAK3702452.1"/>
    </source>
</evidence>